<proteinExistence type="predicted"/>
<dbReference type="AlphaFoldDB" id="A0A0F9R1D5"/>
<sequence length="44" mass="4943">MIEEIIFGAALSVLLISSVLLIIYGNRFVNTLNEFVRNSEEVSK</sequence>
<accession>A0A0F9R1D5</accession>
<comment type="caution">
    <text evidence="2">The sequence shown here is derived from an EMBL/GenBank/DDBJ whole genome shotgun (WGS) entry which is preliminary data.</text>
</comment>
<reference evidence="2" key="1">
    <citation type="journal article" date="2015" name="Nature">
        <title>Complex archaea that bridge the gap between prokaryotes and eukaryotes.</title>
        <authorList>
            <person name="Spang A."/>
            <person name="Saw J.H."/>
            <person name="Jorgensen S.L."/>
            <person name="Zaremba-Niedzwiedzka K."/>
            <person name="Martijn J."/>
            <person name="Lind A.E."/>
            <person name="van Eijk R."/>
            <person name="Schleper C."/>
            <person name="Guy L."/>
            <person name="Ettema T.J."/>
        </authorList>
    </citation>
    <scope>NUCLEOTIDE SEQUENCE</scope>
</reference>
<evidence type="ECO:0000313" key="2">
    <source>
        <dbReference type="EMBL" id="KKN50420.1"/>
    </source>
</evidence>
<keyword evidence="1" id="KW-1133">Transmembrane helix</keyword>
<dbReference type="EMBL" id="LAZR01001113">
    <property type="protein sequence ID" value="KKN50420.1"/>
    <property type="molecule type" value="Genomic_DNA"/>
</dbReference>
<protein>
    <submittedName>
        <fullName evidence="2">Uncharacterized protein</fullName>
    </submittedName>
</protein>
<organism evidence="2">
    <name type="scientific">marine sediment metagenome</name>
    <dbReference type="NCBI Taxonomy" id="412755"/>
    <lineage>
        <taxon>unclassified sequences</taxon>
        <taxon>metagenomes</taxon>
        <taxon>ecological metagenomes</taxon>
    </lineage>
</organism>
<name>A0A0F9R1D5_9ZZZZ</name>
<keyword evidence="1" id="KW-0812">Transmembrane</keyword>
<keyword evidence="1" id="KW-0472">Membrane</keyword>
<evidence type="ECO:0000256" key="1">
    <source>
        <dbReference type="SAM" id="Phobius"/>
    </source>
</evidence>
<gene>
    <name evidence="2" type="ORF">LCGC14_0632500</name>
</gene>
<feature type="transmembrane region" description="Helical" evidence="1">
    <location>
        <begin position="6"/>
        <end position="24"/>
    </location>
</feature>